<dbReference type="EMBL" id="JMPI01000008">
    <property type="protein sequence ID" value="KFC84382.1"/>
    <property type="molecule type" value="Genomic_DNA"/>
</dbReference>
<keyword evidence="3" id="KW-0732">Signal</keyword>
<proteinExistence type="inferred from homology"/>
<dbReference type="STRING" id="1006004.GBAG_0284"/>
<dbReference type="AlphaFoldDB" id="A0A085GKY7"/>
<sequence>MNRLIKHLLFITLLTTVLTGCNATRGFGEDLQHLGGAIERAANK</sequence>
<dbReference type="GO" id="GO:0016020">
    <property type="term" value="C:membrane"/>
    <property type="evidence" value="ECO:0007669"/>
    <property type="project" value="InterPro"/>
</dbReference>
<comment type="similarity">
    <text evidence="1">Belongs to the EcnA/EcnB lipoprotein family.</text>
</comment>
<evidence type="ECO:0000256" key="4">
    <source>
        <dbReference type="ARBA" id="ARBA00023136"/>
    </source>
</evidence>
<dbReference type="RefSeq" id="WP_034492728.1">
    <property type="nucleotide sequence ID" value="NZ_JMPI01000008.1"/>
</dbReference>
<keyword evidence="8" id="KW-1185">Reference proteome</keyword>
<name>A0A085GKY7_9ENTR</name>
<comment type="caution">
    <text evidence="7">The sequence shown here is derived from an EMBL/GenBank/DDBJ whole genome shotgun (WGS) entry which is preliminary data.</text>
</comment>
<evidence type="ECO:0000313" key="8">
    <source>
        <dbReference type="Proteomes" id="UP000028653"/>
    </source>
</evidence>
<reference evidence="7 8" key="1">
    <citation type="submission" date="2014-05" db="EMBL/GenBank/DDBJ databases">
        <title>ATOL: Assembling a taxonomically balanced genome-scale reconstruction of the evolutionary history of the Enterobacteriaceae.</title>
        <authorList>
            <person name="Plunkett G.III."/>
            <person name="Neeno-Eckwall E.C."/>
            <person name="Glasner J.D."/>
            <person name="Perna N.T."/>
        </authorList>
    </citation>
    <scope>NUCLEOTIDE SEQUENCE [LARGE SCALE GENOMIC DNA]</scope>
    <source>
        <strain evidence="7 8">ATCC 33320</strain>
    </source>
</reference>
<evidence type="ECO:0000256" key="6">
    <source>
        <dbReference type="ARBA" id="ARBA00023288"/>
    </source>
</evidence>
<evidence type="ECO:0000256" key="1">
    <source>
        <dbReference type="ARBA" id="ARBA00010296"/>
    </source>
</evidence>
<evidence type="ECO:0000256" key="5">
    <source>
        <dbReference type="ARBA" id="ARBA00023139"/>
    </source>
</evidence>
<dbReference type="Pfam" id="PF08085">
    <property type="entry name" value="Entericidin"/>
    <property type="match status" value="1"/>
</dbReference>
<dbReference type="InterPro" id="IPR012556">
    <property type="entry name" value="Entericidin"/>
</dbReference>
<keyword evidence="5" id="KW-0564">Palmitate</keyword>
<dbReference type="Proteomes" id="UP000028653">
    <property type="component" value="Unassembled WGS sequence"/>
</dbReference>
<dbReference type="PROSITE" id="PS51257">
    <property type="entry name" value="PROKAR_LIPOPROTEIN"/>
    <property type="match status" value="1"/>
</dbReference>
<keyword evidence="2" id="KW-1003">Cell membrane</keyword>
<evidence type="ECO:0000313" key="7">
    <source>
        <dbReference type="EMBL" id="KFC84382.1"/>
    </source>
</evidence>
<evidence type="ECO:0000256" key="2">
    <source>
        <dbReference type="ARBA" id="ARBA00022475"/>
    </source>
</evidence>
<gene>
    <name evidence="7" type="ORF">GBAG_0284</name>
</gene>
<keyword evidence="6" id="KW-0449">Lipoprotein</keyword>
<protein>
    <recommendedName>
        <fullName evidence="9">Entericidin A</fullName>
    </recommendedName>
</protein>
<evidence type="ECO:0008006" key="9">
    <source>
        <dbReference type="Google" id="ProtNLM"/>
    </source>
</evidence>
<organism evidence="7 8">
    <name type="scientific">Buttiauxella agrestis ATCC 33320</name>
    <dbReference type="NCBI Taxonomy" id="1006004"/>
    <lineage>
        <taxon>Bacteria</taxon>
        <taxon>Pseudomonadati</taxon>
        <taxon>Pseudomonadota</taxon>
        <taxon>Gammaproteobacteria</taxon>
        <taxon>Enterobacterales</taxon>
        <taxon>Enterobacteriaceae</taxon>
        <taxon>Buttiauxella</taxon>
    </lineage>
</organism>
<dbReference type="GO" id="GO:0009636">
    <property type="term" value="P:response to toxic substance"/>
    <property type="evidence" value="ECO:0007669"/>
    <property type="project" value="InterPro"/>
</dbReference>
<evidence type="ECO:0000256" key="3">
    <source>
        <dbReference type="ARBA" id="ARBA00022729"/>
    </source>
</evidence>
<keyword evidence="4" id="KW-0472">Membrane</keyword>
<accession>A0A085GKY7</accession>